<feature type="compositionally biased region" description="Basic residues" evidence="1">
    <location>
        <begin position="167"/>
        <end position="179"/>
    </location>
</feature>
<feature type="compositionally biased region" description="Basic residues" evidence="1">
    <location>
        <begin position="187"/>
        <end position="198"/>
    </location>
</feature>
<dbReference type="PANTHER" id="PTHR35213">
    <property type="entry name" value="RING-TYPE DOMAIN-CONTAINING PROTEIN-RELATED"/>
    <property type="match status" value="1"/>
</dbReference>
<comment type="caution">
    <text evidence="2">The sequence shown here is derived from an EMBL/GenBank/DDBJ whole genome shotgun (WGS) entry which is preliminary data.</text>
</comment>
<protein>
    <submittedName>
        <fullName evidence="2">Uncharacterized protein</fullName>
    </submittedName>
</protein>
<organism evidence="2 3">
    <name type="scientific">Lagenidium giganteum</name>
    <dbReference type="NCBI Taxonomy" id="4803"/>
    <lineage>
        <taxon>Eukaryota</taxon>
        <taxon>Sar</taxon>
        <taxon>Stramenopiles</taxon>
        <taxon>Oomycota</taxon>
        <taxon>Peronosporomycetes</taxon>
        <taxon>Pythiales</taxon>
        <taxon>Pythiaceae</taxon>
    </lineage>
</organism>
<feature type="compositionally biased region" description="Low complexity" evidence="1">
    <location>
        <begin position="305"/>
        <end position="325"/>
    </location>
</feature>
<dbReference type="PANTHER" id="PTHR35213:SF3">
    <property type="entry name" value="MYB-LIKE DOMAIN-CONTAINING PROTEIN"/>
    <property type="match status" value="1"/>
</dbReference>
<evidence type="ECO:0000313" key="3">
    <source>
        <dbReference type="Proteomes" id="UP001146120"/>
    </source>
</evidence>
<reference evidence="2" key="2">
    <citation type="journal article" date="2023" name="Microbiol Resour">
        <title>Decontamination and Annotation of the Draft Genome Sequence of the Oomycete Lagenidium giganteum ARSEF 373.</title>
        <authorList>
            <person name="Morgan W.R."/>
            <person name="Tartar A."/>
        </authorList>
    </citation>
    <scope>NUCLEOTIDE SEQUENCE</scope>
    <source>
        <strain evidence="2">ARSEF 373</strain>
    </source>
</reference>
<keyword evidence="3" id="KW-1185">Reference proteome</keyword>
<accession>A0AAV2YST5</accession>
<reference evidence="2" key="1">
    <citation type="submission" date="2022-11" db="EMBL/GenBank/DDBJ databases">
        <authorList>
            <person name="Morgan W.R."/>
            <person name="Tartar A."/>
        </authorList>
    </citation>
    <scope>NUCLEOTIDE SEQUENCE</scope>
    <source>
        <strain evidence="2">ARSEF 373</strain>
    </source>
</reference>
<feature type="compositionally biased region" description="Acidic residues" evidence="1">
    <location>
        <begin position="326"/>
        <end position="335"/>
    </location>
</feature>
<name>A0AAV2YST5_9STRA</name>
<dbReference type="EMBL" id="DAKRPA010000126">
    <property type="protein sequence ID" value="DAZ97742.1"/>
    <property type="molecule type" value="Genomic_DNA"/>
</dbReference>
<evidence type="ECO:0000256" key="1">
    <source>
        <dbReference type="SAM" id="MobiDB-lite"/>
    </source>
</evidence>
<dbReference type="AlphaFoldDB" id="A0AAV2YST5"/>
<sequence length="433" mass="47026">MDMNALIHRTSDATTLRAKPLQPSVSFAPTGLPGLRAHFPSLPAMHLPVFPSAGAAASVVRERGVGEASAAAPLAPLRFIIPSSHCKSTSNAFASGNHSDNMTGRATTTTLVKAEPEAEPRDARAFPSYNEKEALASHHHGSVDDARNVCVRETSTSEGFDDVTLKAKVKKPSQKRSRANKASSRSTKSKARPGLRKGKWSEEESRYAARLTEYFKEGVLPIERGTMLRLYLSQKLNCEPMRITKKFTGGECIGKQVFRPCSPTPESRVKIMQAQLELVALESAFIKRLKENKEEIPSTVDDGDSSSSEMSASNLSSSARTTSEDGSSDEDDDAASDASEPTSNPIHAANIFNARRNRQSVEGLGDDANAVGLLLDFFYKANRNEASSTTAEQSRVDLSSSPLRKRERTFSISNCMAEATKRPRLDSITMLTT</sequence>
<feature type="region of interest" description="Disordered" evidence="1">
    <location>
        <begin position="295"/>
        <end position="350"/>
    </location>
</feature>
<gene>
    <name evidence="2" type="ORF">N0F65_009022</name>
</gene>
<evidence type="ECO:0000313" key="2">
    <source>
        <dbReference type="EMBL" id="DAZ97742.1"/>
    </source>
</evidence>
<proteinExistence type="predicted"/>
<feature type="region of interest" description="Disordered" evidence="1">
    <location>
        <begin position="163"/>
        <end position="202"/>
    </location>
</feature>
<dbReference type="Proteomes" id="UP001146120">
    <property type="component" value="Unassembled WGS sequence"/>
</dbReference>